<reference evidence="2" key="1">
    <citation type="journal article" date="2019" name="Int. J. Syst. Evol. Microbiol.">
        <title>The Global Catalogue of Microorganisms (GCM) 10K type strain sequencing project: providing services to taxonomists for standard genome sequencing and annotation.</title>
        <authorList>
            <consortium name="The Broad Institute Genomics Platform"/>
            <consortium name="The Broad Institute Genome Sequencing Center for Infectious Disease"/>
            <person name="Wu L."/>
            <person name="Ma J."/>
        </authorList>
    </citation>
    <scope>NUCLEOTIDE SEQUENCE [LARGE SCALE GENOMIC DNA]</scope>
    <source>
        <strain evidence="2">JCM 18459</strain>
    </source>
</reference>
<proteinExistence type="predicted"/>
<name>A0ABP9PIR0_9ACTN</name>
<accession>A0ABP9PIR0</accession>
<evidence type="ECO:0000313" key="2">
    <source>
        <dbReference type="Proteomes" id="UP001500221"/>
    </source>
</evidence>
<comment type="caution">
    <text evidence="1">The sequence shown here is derived from an EMBL/GenBank/DDBJ whole genome shotgun (WGS) entry which is preliminary data.</text>
</comment>
<dbReference type="Proteomes" id="UP001500221">
    <property type="component" value="Unassembled WGS sequence"/>
</dbReference>
<dbReference type="EMBL" id="BAABKG010000002">
    <property type="protein sequence ID" value="GAA5147277.1"/>
    <property type="molecule type" value="Genomic_DNA"/>
</dbReference>
<gene>
    <name evidence="1" type="ORF">GCM10023340_19440</name>
</gene>
<keyword evidence="2" id="KW-1185">Reference proteome</keyword>
<protein>
    <submittedName>
        <fullName evidence="1">Uncharacterized protein</fullName>
    </submittedName>
</protein>
<sequence>MGSAQKRRRTGAGTGRVVVVRVVYQRTNTAFLQRDIKLTVYSAGRIGAEIRRLADPATTDVGRI</sequence>
<organism evidence="1 2">
    <name type="scientific">Nocardioides marinquilinus</name>
    <dbReference type="NCBI Taxonomy" id="1210400"/>
    <lineage>
        <taxon>Bacteria</taxon>
        <taxon>Bacillati</taxon>
        <taxon>Actinomycetota</taxon>
        <taxon>Actinomycetes</taxon>
        <taxon>Propionibacteriales</taxon>
        <taxon>Nocardioidaceae</taxon>
        <taxon>Nocardioides</taxon>
    </lineage>
</organism>
<evidence type="ECO:0000313" key="1">
    <source>
        <dbReference type="EMBL" id="GAA5147277.1"/>
    </source>
</evidence>